<dbReference type="GO" id="GO:0008173">
    <property type="term" value="F:RNA methyltransferase activity"/>
    <property type="evidence" value="ECO:0007669"/>
    <property type="project" value="InterPro"/>
</dbReference>
<dbReference type="SUPFAM" id="SSF53335">
    <property type="entry name" value="S-adenosyl-L-methionine-dependent methyltransferases"/>
    <property type="match status" value="1"/>
</dbReference>
<dbReference type="InterPro" id="IPR023267">
    <property type="entry name" value="RCMT"/>
</dbReference>
<reference evidence="7 8" key="1">
    <citation type="journal article" date="2018" name="Arch. Microbiol.">
        <title>New insights into the metabolic potential of the phototrophic purple bacterium Rhodopila globiformis DSM 161(T) from its draft genome sequence and evidence for a vanadium-dependent nitrogenase.</title>
        <authorList>
            <person name="Imhoff J.F."/>
            <person name="Rahn T."/>
            <person name="Kunzel S."/>
            <person name="Neulinger S.C."/>
        </authorList>
    </citation>
    <scope>NUCLEOTIDE SEQUENCE [LARGE SCALE GENOMIC DNA]</scope>
    <source>
        <strain evidence="7 8">DSM 16996</strain>
    </source>
</reference>
<keyword evidence="1 5" id="KW-0489">Methyltransferase</keyword>
<name>A0A2S6N7I3_9HYPH</name>
<dbReference type="Pfam" id="PF22458">
    <property type="entry name" value="RsmF-B_ferredox"/>
    <property type="match status" value="1"/>
</dbReference>
<dbReference type="RefSeq" id="WP_104508138.1">
    <property type="nucleotide sequence ID" value="NZ_JACIGC010000001.1"/>
</dbReference>
<keyword evidence="2 5" id="KW-0808">Transferase</keyword>
<gene>
    <name evidence="7" type="ORF">CCR94_12220</name>
</gene>
<evidence type="ECO:0000259" key="6">
    <source>
        <dbReference type="PROSITE" id="PS51686"/>
    </source>
</evidence>
<keyword evidence="3 5" id="KW-0949">S-adenosyl-L-methionine</keyword>
<dbReference type="PANTHER" id="PTHR22807:SF53">
    <property type="entry name" value="RIBOSOMAL RNA SMALL SUBUNIT METHYLTRANSFERASE B-RELATED"/>
    <property type="match status" value="1"/>
</dbReference>
<evidence type="ECO:0000256" key="1">
    <source>
        <dbReference type="ARBA" id="ARBA00022603"/>
    </source>
</evidence>
<sequence>MHPSARISAAIEILGDLEIRRRPASDALKDWGLSHRFAGSKDRAGIASLVYDALRRRACARYIMKSETPRAEMIGALVFARDMTNEEIESHFSGVGHAPAPLSDEERANLFARDLSGAPDWVLGDYPEWLEPHFARAFGADAVAEGRGLATRAPLDLRVNALKATRPEMLAELAHLDAQTCRFAPLGLRIAQGSAGRGAALDAEPAYARGMVEVQDEGSQIAAALCRAAPGEKALDLCAGGGGKTLALAASMDNQGELFATDSDGRRLTPIFPRLERSGARNVTVRAPRGKADPVADLVGQCDLVAIDAPCTGVGTWRRNPDAKWRTRPGALEQRQKAQDEVLARGARYVKPGGRLAYVTCSPLCEENEDRLAAFLVDHADFYCENAADSLALAGIEGLDAAASSHGPGLRLTPARHDVDGFYVALLHRKN</sequence>
<evidence type="ECO:0000256" key="4">
    <source>
        <dbReference type="ARBA" id="ARBA00022884"/>
    </source>
</evidence>
<dbReference type="GO" id="GO:0003723">
    <property type="term" value="F:RNA binding"/>
    <property type="evidence" value="ECO:0007669"/>
    <property type="project" value="UniProtKB-UniRule"/>
</dbReference>
<feature type="binding site" evidence="5">
    <location>
        <position position="308"/>
    </location>
    <ligand>
        <name>S-adenosyl-L-methionine</name>
        <dbReference type="ChEBI" id="CHEBI:59789"/>
    </ligand>
</feature>
<dbReference type="InterPro" id="IPR029063">
    <property type="entry name" value="SAM-dependent_MTases_sf"/>
</dbReference>
<comment type="caution">
    <text evidence="7">The sequence shown here is derived from an EMBL/GenBank/DDBJ whole genome shotgun (WGS) entry which is preliminary data.</text>
</comment>
<dbReference type="AlphaFoldDB" id="A0A2S6N7I3"/>
<dbReference type="Gene3D" id="3.40.50.150">
    <property type="entry name" value="Vaccinia Virus protein VP39"/>
    <property type="match status" value="1"/>
</dbReference>
<dbReference type="PROSITE" id="PS51686">
    <property type="entry name" value="SAM_MT_RSMB_NOP"/>
    <property type="match status" value="1"/>
</dbReference>
<dbReference type="Proteomes" id="UP000239089">
    <property type="component" value="Unassembled WGS sequence"/>
</dbReference>
<dbReference type="OrthoDB" id="9810297at2"/>
<dbReference type="InterPro" id="IPR049560">
    <property type="entry name" value="MeTrfase_RsmB-F_NOP2_cat"/>
</dbReference>
<comment type="similarity">
    <text evidence="5">Belongs to the class I-like SAM-binding methyltransferase superfamily. RsmB/NOP family.</text>
</comment>
<dbReference type="Pfam" id="PF01189">
    <property type="entry name" value="Methyltr_RsmB-F"/>
    <property type="match status" value="1"/>
</dbReference>
<evidence type="ECO:0000256" key="2">
    <source>
        <dbReference type="ARBA" id="ARBA00022679"/>
    </source>
</evidence>
<keyword evidence="8" id="KW-1185">Reference proteome</keyword>
<feature type="binding site" evidence="5">
    <location>
        <position position="262"/>
    </location>
    <ligand>
        <name>S-adenosyl-L-methionine</name>
        <dbReference type="ChEBI" id="CHEBI:59789"/>
    </ligand>
</feature>
<protein>
    <submittedName>
        <fullName evidence="7">MFS transporter</fullName>
    </submittedName>
</protein>
<keyword evidence="4 5" id="KW-0694">RNA-binding</keyword>
<evidence type="ECO:0000256" key="5">
    <source>
        <dbReference type="PROSITE-ProRule" id="PRU01023"/>
    </source>
</evidence>
<dbReference type="EMBL" id="NHSJ01000075">
    <property type="protein sequence ID" value="PPQ30570.1"/>
    <property type="molecule type" value="Genomic_DNA"/>
</dbReference>
<proteinExistence type="inferred from homology"/>
<dbReference type="InterPro" id="IPR054728">
    <property type="entry name" value="RsmB-like_ferredoxin"/>
</dbReference>
<evidence type="ECO:0000313" key="8">
    <source>
        <dbReference type="Proteomes" id="UP000239089"/>
    </source>
</evidence>
<feature type="active site" description="Nucleophile" evidence="5">
    <location>
        <position position="361"/>
    </location>
</feature>
<evidence type="ECO:0000313" key="7">
    <source>
        <dbReference type="EMBL" id="PPQ30570.1"/>
    </source>
</evidence>
<dbReference type="PANTHER" id="PTHR22807">
    <property type="entry name" value="NOP2 YEAST -RELATED NOL1/NOP2/FMU SUN DOMAIN-CONTAINING"/>
    <property type="match status" value="1"/>
</dbReference>
<dbReference type="GO" id="GO:0001510">
    <property type="term" value="P:RNA methylation"/>
    <property type="evidence" value="ECO:0007669"/>
    <property type="project" value="InterPro"/>
</dbReference>
<comment type="caution">
    <text evidence="5">Lacks conserved residue(s) required for the propagation of feature annotation.</text>
</comment>
<feature type="domain" description="SAM-dependent MTase RsmB/NOP-type" evidence="6">
    <location>
        <begin position="145"/>
        <end position="430"/>
    </location>
</feature>
<accession>A0A2S6N7I3</accession>
<dbReference type="InterPro" id="IPR001678">
    <property type="entry name" value="MeTrfase_RsmB-F_NOP2_dom"/>
</dbReference>
<evidence type="ECO:0000256" key="3">
    <source>
        <dbReference type="ARBA" id="ARBA00022691"/>
    </source>
</evidence>
<dbReference type="PRINTS" id="PR02008">
    <property type="entry name" value="RCMTFAMILY"/>
</dbReference>
<organism evidence="7 8">
    <name type="scientific">Rhodoblastus sphagnicola</name>
    <dbReference type="NCBI Taxonomy" id="333368"/>
    <lineage>
        <taxon>Bacteria</taxon>
        <taxon>Pseudomonadati</taxon>
        <taxon>Pseudomonadota</taxon>
        <taxon>Alphaproteobacteria</taxon>
        <taxon>Hyphomicrobiales</taxon>
        <taxon>Rhodoblastaceae</taxon>
        <taxon>Rhodoblastus</taxon>
    </lineage>
</organism>